<gene>
    <name evidence="1" type="ORF">PDIGIT_LOCUS9900</name>
</gene>
<sequence>MSWMCAATVVSLHDSYISLRSSSSVSFLDLQLALQSPNSTHWATTNSRTTLFSKIIPHHSPK</sequence>
<evidence type="ECO:0000313" key="2">
    <source>
        <dbReference type="Proteomes" id="UP001152607"/>
    </source>
</evidence>
<name>A0A9W4UK46_9PLEO</name>
<dbReference type="Proteomes" id="UP001152607">
    <property type="component" value="Unassembled WGS sequence"/>
</dbReference>
<evidence type="ECO:0000313" key="1">
    <source>
        <dbReference type="EMBL" id="CAI6336794.1"/>
    </source>
</evidence>
<dbReference type="AlphaFoldDB" id="A0A9W4UK46"/>
<reference evidence="1" key="1">
    <citation type="submission" date="2023-01" db="EMBL/GenBank/DDBJ databases">
        <authorList>
            <person name="Van Ghelder C."/>
            <person name="Rancurel C."/>
        </authorList>
    </citation>
    <scope>NUCLEOTIDE SEQUENCE</scope>
    <source>
        <strain evidence="1">CNCM I-4278</strain>
    </source>
</reference>
<protein>
    <submittedName>
        <fullName evidence="1">Uncharacterized protein</fullName>
    </submittedName>
</protein>
<accession>A0A9W4UK46</accession>
<proteinExistence type="predicted"/>
<dbReference type="EMBL" id="CAOQHR010000007">
    <property type="protein sequence ID" value="CAI6336794.1"/>
    <property type="molecule type" value="Genomic_DNA"/>
</dbReference>
<organism evidence="1 2">
    <name type="scientific">Periconia digitata</name>
    <dbReference type="NCBI Taxonomy" id="1303443"/>
    <lineage>
        <taxon>Eukaryota</taxon>
        <taxon>Fungi</taxon>
        <taxon>Dikarya</taxon>
        <taxon>Ascomycota</taxon>
        <taxon>Pezizomycotina</taxon>
        <taxon>Dothideomycetes</taxon>
        <taxon>Pleosporomycetidae</taxon>
        <taxon>Pleosporales</taxon>
        <taxon>Massarineae</taxon>
        <taxon>Periconiaceae</taxon>
        <taxon>Periconia</taxon>
    </lineage>
</organism>
<comment type="caution">
    <text evidence="1">The sequence shown here is derived from an EMBL/GenBank/DDBJ whole genome shotgun (WGS) entry which is preliminary data.</text>
</comment>
<keyword evidence="2" id="KW-1185">Reference proteome</keyword>